<feature type="transmembrane region" description="Helical" evidence="1">
    <location>
        <begin position="79"/>
        <end position="101"/>
    </location>
</feature>
<evidence type="ECO:0000313" key="3">
    <source>
        <dbReference type="Proteomes" id="UP000501568"/>
    </source>
</evidence>
<proteinExistence type="predicted"/>
<name>A0A6G6Y6D8_9SPHN</name>
<accession>A0A6G6Y6D8</accession>
<keyword evidence="1" id="KW-0472">Membrane</keyword>
<evidence type="ECO:0000313" key="2">
    <source>
        <dbReference type="EMBL" id="QIG80469.1"/>
    </source>
</evidence>
<organism evidence="2 3">
    <name type="scientific">Stakelama tenebrarum</name>
    <dbReference type="NCBI Taxonomy" id="2711215"/>
    <lineage>
        <taxon>Bacteria</taxon>
        <taxon>Pseudomonadati</taxon>
        <taxon>Pseudomonadota</taxon>
        <taxon>Alphaproteobacteria</taxon>
        <taxon>Sphingomonadales</taxon>
        <taxon>Sphingomonadaceae</taxon>
        <taxon>Stakelama</taxon>
    </lineage>
</organism>
<evidence type="ECO:0000256" key="1">
    <source>
        <dbReference type="SAM" id="Phobius"/>
    </source>
</evidence>
<dbReference type="Proteomes" id="UP000501568">
    <property type="component" value="Chromosome"/>
</dbReference>
<keyword evidence="1" id="KW-0812">Transmembrane</keyword>
<keyword evidence="3" id="KW-1185">Reference proteome</keyword>
<reference evidence="2 3" key="1">
    <citation type="submission" date="2020-02" db="EMBL/GenBank/DDBJ databases">
        <authorList>
            <person name="Zheng R.K."/>
            <person name="Sun C.M."/>
        </authorList>
    </citation>
    <scope>NUCLEOTIDE SEQUENCE [LARGE SCALE GENOMIC DNA]</scope>
    <source>
        <strain evidence="3">zrk23</strain>
    </source>
</reference>
<gene>
    <name evidence="2" type="ORF">G5C33_12220</name>
</gene>
<dbReference type="KEGG" id="spzr:G5C33_12220"/>
<dbReference type="InterPro" id="IPR009937">
    <property type="entry name" value="Phage_holin_3_6"/>
</dbReference>
<keyword evidence="1" id="KW-1133">Transmembrane helix</keyword>
<dbReference type="EMBL" id="CP049109">
    <property type="protein sequence ID" value="QIG80469.1"/>
    <property type="molecule type" value="Genomic_DNA"/>
</dbReference>
<sequence>MASNQPEEESIGALIARLVEDGKSYGRAEFDYYRTLASQRFAIARNGLIAGAIAAVLGFATLIALLVGLILTLATFMHAGLATLLVIGGCCVAIYFLAMFARDKITAALKPRNGRRP</sequence>
<dbReference type="Pfam" id="PF07332">
    <property type="entry name" value="Phage_holin_3_6"/>
    <property type="match status" value="1"/>
</dbReference>
<dbReference type="RefSeq" id="WP_165327475.1">
    <property type="nucleotide sequence ID" value="NZ_CP049109.1"/>
</dbReference>
<dbReference type="AlphaFoldDB" id="A0A6G6Y6D8"/>
<protein>
    <submittedName>
        <fullName evidence="2">Phage holin family protein</fullName>
    </submittedName>
</protein>
<feature type="transmembrane region" description="Helical" evidence="1">
    <location>
        <begin position="48"/>
        <end position="73"/>
    </location>
</feature>